<evidence type="ECO:0000313" key="2">
    <source>
        <dbReference type="Proteomes" id="UP000310263"/>
    </source>
</evidence>
<comment type="caution">
    <text evidence="1">The sequence shown here is derived from an EMBL/GenBank/DDBJ whole genome shotgun (WGS) entry which is preliminary data.</text>
</comment>
<reference evidence="1 2" key="1">
    <citation type="submission" date="2019-04" db="EMBL/GenBank/DDBJ databases">
        <title>Microbes associate with the intestines of laboratory mice.</title>
        <authorList>
            <person name="Navarre W."/>
            <person name="Wong E."/>
            <person name="Huang K."/>
            <person name="Tropini C."/>
            <person name="Ng K."/>
            <person name="Yu B."/>
        </authorList>
    </citation>
    <scope>NUCLEOTIDE SEQUENCE [LARGE SCALE GENOMIC DNA]</scope>
    <source>
        <strain evidence="1 2">NM07_P-09</strain>
    </source>
</reference>
<dbReference type="PANTHER" id="PTHR43628:SF1">
    <property type="entry name" value="CHITIN SYNTHASE REGULATORY FACTOR 2-RELATED"/>
    <property type="match status" value="1"/>
</dbReference>
<dbReference type="InterPro" id="IPR006597">
    <property type="entry name" value="Sel1-like"/>
</dbReference>
<dbReference type="InterPro" id="IPR011990">
    <property type="entry name" value="TPR-like_helical_dom_sf"/>
</dbReference>
<keyword evidence="2" id="KW-1185">Reference proteome</keyword>
<dbReference type="OrthoDB" id="7056571at2"/>
<accession>A0A4V3RR96</accession>
<gene>
    <name evidence="1" type="ORF">E5334_03865</name>
</gene>
<sequence>MVMKPYERNEAIFNKYQVTEDDVKRMVELAEMDFDTGDLHALSEEEIFDELFKDFDLNEGEFPADPNQMYGVLLLKRVQGQLADAALSTMHDIDSFYDYWQENKESIRDAAQLSPAIKEMLVLGFRMAISVGSAASANCLGALYYMGDVVKQDYAKAAELYELAMANGCYQSIINLGYIYEYGRIGKPDHAKAYEFYSLAAALAPSCEAIYKLGDMFSRGRAVKRDMKKAFALYERSLQMAQSDEEYAQPAIRIAQILIDPDCFEYDINPDPLRALALFQHAEIGLRLDIADGQVYYKKRLQEAIEGQEIARAMVEDEGDGGDFFIV</sequence>
<dbReference type="Gene3D" id="1.25.40.10">
    <property type="entry name" value="Tetratricopeptide repeat domain"/>
    <property type="match status" value="1"/>
</dbReference>
<dbReference type="SMART" id="SM00671">
    <property type="entry name" value="SEL1"/>
    <property type="match status" value="3"/>
</dbReference>
<dbReference type="AlphaFoldDB" id="A0A4V3RR96"/>
<dbReference type="SUPFAM" id="SSF81901">
    <property type="entry name" value="HCP-like"/>
    <property type="match status" value="1"/>
</dbReference>
<dbReference type="EMBL" id="SRYE01000002">
    <property type="protein sequence ID" value="TGY62560.1"/>
    <property type="molecule type" value="Genomic_DNA"/>
</dbReference>
<name>A0A4V3RR96_9ACTN</name>
<dbReference type="Pfam" id="PF08238">
    <property type="entry name" value="Sel1"/>
    <property type="match status" value="3"/>
</dbReference>
<dbReference type="Proteomes" id="UP000310263">
    <property type="component" value="Unassembled WGS sequence"/>
</dbReference>
<dbReference type="PANTHER" id="PTHR43628">
    <property type="entry name" value="ACTIVATOR OF C KINASE PROTEIN 1-RELATED"/>
    <property type="match status" value="1"/>
</dbReference>
<evidence type="ECO:0000313" key="1">
    <source>
        <dbReference type="EMBL" id="TGY62560.1"/>
    </source>
</evidence>
<dbReference type="InterPro" id="IPR052945">
    <property type="entry name" value="Mitotic_Regulator"/>
</dbReference>
<proteinExistence type="predicted"/>
<protein>
    <submittedName>
        <fullName evidence="1">Sel1 repeat family protein</fullName>
    </submittedName>
</protein>
<organism evidence="1 2">
    <name type="scientific">Muricaecibacterium torontonense</name>
    <dbReference type="NCBI Taxonomy" id="3032871"/>
    <lineage>
        <taxon>Bacteria</taxon>
        <taxon>Bacillati</taxon>
        <taxon>Actinomycetota</taxon>
        <taxon>Coriobacteriia</taxon>
        <taxon>Coriobacteriales</taxon>
        <taxon>Atopobiaceae</taxon>
        <taxon>Muricaecibacterium</taxon>
    </lineage>
</organism>